<reference evidence="4 5" key="1">
    <citation type="submission" date="2020-02" db="EMBL/GenBank/DDBJ databases">
        <title>A chromosome-scale genome assembly of the black bullhead catfish (Ameiurus melas).</title>
        <authorList>
            <person name="Wen M."/>
            <person name="Zham M."/>
            <person name="Cabau C."/>
            <person name="Klopp C."/>
            <person name="Donnadieu C."/>
            <person name="Roques C."/>
            <person name="Bouchez O."/>
            <person name="Lampietro C."/>
            <person name="Jouanno E."/>
            <person name="Herpin A."/>
            <person name="Louis A."/>
            <person name="Berthelot C."/>
            <person name="Parey E."/>
            <person name="Roest-Crollius H."/>
            <person name="Braasch I."/>
            <person name="Postlethwait J."/>
            <person name="Robinson-Rechavi M."/>
            <person name="Echchiki A."/>
            <person name="Begum T."/>
            <person name="Montfort J."/>
            <person name="Schartl M."/>
            <person name="Bobe J."/>
            <person name="Guiguen Y."/>
        </authorList>
    </citation>
    <scope>NUCLEOTIDE SEQUENCE [LARGE SCALE GENOMIC DNA]</scope>
    <source>
        <strain evidence="4">M_S1</strain>
        <tissue evidence="4">Blood</tissue>
    </source>
</reference>
<dbReference type="EMBL" id="JAAGNN010000022">
    <property type="protein sequence ID" value="KAF4074706.1"/>
    <property type="molecule type" value="Genomic_DNA"/>
</dbReference>
<dbReference type="InterPro" id="IPR011161">
    <property type="entry name" value="MHC_I-like_Ag-recog"/>
</dbReference>
<name>A0A7J5ZW38_AMEME</name>
<keyword evidence="5" id="KW-1185">Reference proteome</keyword>
<feature type="signal peptide" evidence="2">
    <location>
        <begin position="1"/>
        <end position="22"/>
    </location>
</feature>
<protein>
    <recommendedName>
        <fullName evidence="3">MHC class I-like antigen recognition-like domain-containing protein</fullName>
    </recommendedName>
</protein>
<feature type="chain" id="PRO_5029717331" description="MHC class I-like antigen recognition-like domain-containing protein" evidence="2">
    <location>
        <begin position="23"/>
        <end position="155"/>
    </location>
</feature>
<dbReference type="Proteomes" id="UP000593565">
    <property type="component" value="Unassembled WGS sequence"/>
</dbReference>
<accession>A0A7J5ZW38</accession>
<evidence type="ECO:0000259" key="3">
    <source>
        <dbReference type="Pfam" id="PF00129"/>
    </source>
</evidence>
<evidence type="ECO:0000256" key="2">
    <source>
        <dbReference type="SAM" id="SignalP"/>
    </source>
</evidence>
<organism evidence="4 5">
    <name type="scientific">Ameiurus melas</name>
    <name type="common">Black bullhead</name>
    <name type="synonym">Silurus melas</name>
    <dbReference type="NCBI Taxonomy" id="219545"/>
    <lineage>
        <taxon>Eukaryota</taxon>
        <taxon>Metazoa</taxon>
        <taxon>Chordata</taxon>
        <taxon>Craniata</taxon>
        <taxon>Vertebrata</taxon>
        <taxon>Euteleostomi</taxon>
        <taxon>Actinopterygii</taxon>
        <taxon>Neopterygii</taxon>
        <taxon>Teleostei</taxon>
        <taxon>Ostariophysi</taxon>
        <taxon>Siluriformes</taxon>
        <taxon>Ictaluridae</taxon>
        <taxon>Ameiurus</taxon>
    </lineage>
</organism>
<dbReference type="InterPro" id="IPR011162">
    <property type="entry name" value="MHC_I/II-like_Ag-recog"/>
</dbReference>
<gene>
    <name evidence="4" type="ORF">AMELA_G00242260</name>
</gene>
<dbReference type="Pfam" id="PF00129">
    <property type="entry name" value="MHC_I"/>
    <property type="match status" value="1"/>
</dbReference>
<proteinExistence type="predicted"/>
<sequence>MKDNTAMLKLLLFLSFSPLSSADTHTLQYLYTAVTPGVNFTAVGLVDGEQFVFYNINMMRISEWMKAEADDPLYRQKEEQYVKDQQDSLQNILSTFLLQCQCSRNTFVSRGVVSCYRFLPQNSDDHLGEGQRTCMRTWISETLPNQDGTFQKEAF</sequence>
<keyword evidence="1" id="KW-0325">Glycoprotein</keyword>
<dbReference type="AlphaFoldDB" id="A0A7J5ZW38"/>
<feature type="domain" description="MHC class I-like antigen recognition-like" evidence="3">
    <location>
        <begin position="24"/>
        <end position="115"/>
    </location>
</feature>
<dbReference type="SUPFAM" id="SSF54452">
    <property type="entry name" value="MHC antigen-recognition domain"/>
    <property type="match status" value="1"/>
</dbReference>
<dbReference type="InterPro" id="IPR037055">
    <property type="entry name" value="MHC_I-like_Ag-recog_sf"/>
</dbReference>
<evidence type="ECO:0000313" key="4">
    <source>
        <dbReference type="EMBL" id="KAF4074706.1"/>
    </source>
</evidence>
<evidence type="ECO:0000256" key="1">
    <source>
        <dbReference type="ARBA" id="ARBA00023180"/>
    </source>
</evidence>
<comment type="caution">
    <text evidence="4">The sequence shown here is derived from an EMBL/GenBank/DDBJ whole genome shotgun (WGS) entry which is preliminary data.</text>
</comment>
<dbReference type="Gene3D" id="3.30.500.10">
    <property type="entry name" value="MHC class I-like antigen recognition-like"/>
    <property type="match status" value="1"/>
</dbReference>
<keyword evidence="2" id="KW-0732">Signal</keyword>
<evidence type="ECO:0000313" key="5">
    <source>
        <dbReference type="Proteomes" id="UP000593565"/>
    </source>
</evidence>